<name>A0A0D0AW21_9AGAM</name>
<sequence length="80" mass="7700">MNLKSITLLLTAAAVPVFAGPLGYALCQTGCNGLAVACYAGAGFTFGVALPAAPPVLLACNSALGGCMAACAVVALTPTL</sequence>
<dbReference type="Proteomes" id="UP000054485">
    <property type="component" value="Unassembled WGS sequence"/>
</dbReference>
<dbReference type="PANTHER" id="PTHR37475">
    <property type="entry name" value="ZYGOTE-SPECIFIC CLASS V COPY B GENE PROTEIN"/>
    <property type="match status" value="1"/>
</dbReference>
<dbReference type="HOGENOM" id="CLU_166294_1_0_1"/>
<evidence type="ECO:0000313" key="2">
    <source>
        <dbReference type="EMBL" id="KIK36068.1"/>
    </source>
</evidence>
<organism evidence="2 3">
    <name type="scientific">Suillus luteus UH-Slu-Lm8-n1</name>
    <dbReference type="NCBI Taxonomy" id="930992"/>
    <lineage>
        <taxon>Eukaryota</taxon>
        <taxon>Fungi</taxon>
        <taxon>Dikarya</taxon>
        <taxon>Basidiomycota</taxon>
        <taxon>Agaricomycotina</taxon>
        <taxon>Agaricomycetes</taxon>
        <taxon>Agaricomycetidae</taxon>
        <taxon>Boletales</taxon>
        <taxon>Suillineae</taxon>
        <taxon>Suillaceae</taxon>
        <taxon>Suillus</taxon>
    </lineage>
</organism>
<dbReference type="AlphaFoldDB" id="A0A0D0AW21"/>
<dbReference type="STRING" id="930992.A0A0D0AW21"/>
<reference evidence="3" key="2">
    <citation type="submission" date="2015-01" db="EMBL/GenBank/DDBJ databases">
        <title>Evolutionary Origins and Diversification of the Mycorrhizal Mutualists.</title>
        <authorList>
            <consortium name="DOE Joint Genome Institute"/>
            <consortium name="Mycorrhizal Genomics Consortium"/>
            <person name="Kohler A."/>
            <person name="Kuo A."/>
            <person name="Nagy L.G."/>
            <person name="Floudas D."/>
            <person name="Copeland A."/>
            <person name="Barry K.W."/>
            <person name="Cichocki N."/>
            <person name="Veneault-Fourrey C."/>
            <person name="LaButti K."/>
            <person name="Lindquist E.A."/>
            <person name="Lipzen A."/>
            <person name="Lundell T."/>
            <person name="Morin E."/>
            <person name="Murat C."/>
            <person name="Riley R."/>
            <person name="Ohm R."/>
            <person name="Sun H."/>
            <person name="Tunlid A."/>
            <person name="Henrissat B."/>
            <person name="Grigoriev I.V."/>
            <person name="Hibbett D.S."/>
            <person name="Martin F."/>
        </authorList>
    </citation>
    <scope>NUCLEOTIDE SEQUENCE [LARGE SCALE GENOMIC DNA]</scope>
    <source>
        <strain evidence="3">UH-Slu-Lm8-n1</strain>
    </source>
</reference>
<accession>A0A0D0AW21</accession>
<dbReference type="InParanoid" id="A0A0D0AW21"/>
<keyword evidence="1" id="KW-0732">Signal</keyword>
<dbReference type="OrthoDB" id="10063670at2759"/>
<feature type="signal peptide" evidence="1">
    <location>
        <begin position="1"/>
        <end position="19"/>
    </location>
</feature>
<reference evidence="2 3" key="1">
    <citation type="submission" date="2014-04" db="EMBL/GenBank/DDBJ databases">
        <authorList>
            <consortium name="DOE Joint Genome Institute"/>
            <person name="Kuo A."/>
            <person name="Ruytinx J."/>
            <person name="Rineau F."/>
            <person name="Colpaert J."/>
            <person name="Kohler A."/>
            <person name="Nagy L.G."/>
            <person name="Floudas D."/>
            <person name="Copeland A."/>
            <person name="Barry K.W."/>
            <person name="Cichocki N."/>
            <person name="Veneault-Fourrey C."/>
            <person name="LaButti K."/>
            <person name="Lindquist E.A."/>
            <person name="Lipzen A."/>
            <person name="Lundell T."/>
            <person name="Morin E."/>
            <person name="Murat C."/>
            <person name="Sun H."/>
            <person name="Tunlid A."/>
            <person name="Henrissat B."/>
            <person name="Grigoriev I.V."/>
            <person name="Hibbett D.S."/>
            <person name="Martin F."/>
            <person name="Nordberg H.P."/>
            <person name="Cantor M.N."/>
            <person name="Hua S.X."/>
        </authorList>
    </citation>
    <scope>NUCLEOTIDE SEQUENCE [LARGE SCALE GENOMIC DNA]</scope>
    <source>
        <strain evidence="2 3">UH-Slu-Lm8-n1</strain>
    </source>
</reference>
<keyword evidence="3" id="KW-1185">Reference proteome</keyword>
<dbReference type="PANTHER" id="PTHR37475:SF1">
    <property type="entry name" value="ZYGOTE-SPECIFIC PROTEIN"/>
    <property type="match status" value="1"/>
</dbReference>
<evidence type="ECO:0000256" key="1">
    <source>
        <dbReference type="SAM" id="SignalP"/>
    </source>
</evidence>
<proteinExistence type="predicted"/>
<protein>
    <submittedName>
        <fullName evidence="2">Unplaced genomic scaffold CY34scaffold_432, whole genome shotgun sequence</fullName>
    </submittedName>
</protein>
<evidence type="ECO:0000313" key="3">
    <source>
        <dbReference type="Proteomes" id="UP000054485"/>
    </source>
</evidence>
<feature type="chain" id="PRO_5002206981" evidence="1">
    <location>
        <begin position="20"/>
        <end position="80"/>
    </location>
</feature>
<dbReference type="EMBL" id="KN835563">
    <property type="protein sequence ID" value="KIK36068.1"/>
    <property type="molecule type" value="Genomic_DNA"/>
</dbReference>
<gene>
    <name evidence="2" type="ORF">CY34DRAFT_811597</name>
</gene>